<dbReference type="EMBL" id="PRLG01000020">
    <property type="protein sequence ID" value="PYY28242.1"/>
    <property type="molecule type" value="Genomic_DNA"/>
</dbReference>
<proteinExistence type="predicted"/>
<name>A0A2W0CDR3_9BACL</name>
<dbReference type="Proteomes" id="UP000247459">
    <property type="component" value="Unassembled WGS sequence"/>
</dbReference>
<evidence type="ECO:0000313" key="2">
    <source>
        <dbReference type="Proteomes" id="UP000247459"/>
    </source>
</evidence>
<organism evidence="1 2">
    <name type="scientific">Paenibacillus illinoisensis</name>
    <dbReference type="NCBI Taxonomy" id="59845"/>
    <lineage>
        <taxon>Bacteria</taxon>
        <taxon>Bacillati</taxon>
        <taxon>Bacillota</taxon>
        <taxon>Bacilli</taxon>
        <taxon>Bacillales</taxon>
        <taxon>Paenibacillaceae</taxon>
        <taxon>Paenibacillus</taxon>
    </lineage>
</organism>
<sequence>MYKEYWTDGGELYLVKVKKRKILVSRIDGVKTYIITYDTSIFRNKYLIFWENIYRNRLDHNILKCPLKYFKIPVLVNNK</sequence>
<dbReference type="AlphaFoldDB" id="A0A2W0CDR3"/>
<gene>
    <name evidence="1" type="ORF">PIL02S_03388</name>
</gene>
<comment type="caution">
    <text evidence="1">The sequence shown here is derived from an EMBL/GenBank/DDBJ whole genome shotgun (WGS) entry which is preliminary data.</text>
</comment>
<protein>
    <submittedName>
        <fullName evidence="1">Uncharacterized protein</fullName>
    </submittedName>
</protein>
<accession>A0A2W0CDR3</accession>
<reference evidence="1 2" key="1">
    <citation type="submission" date="2018-01" db="EMBL/GenBank/DDBJ databases">
        <title>Genome sequence of the PGP bacterium Paenibacillus illinoisensis E3.</title>
        <authorList>
            <person name="Rolli E."/>
            <person name="Marasco R."/>
            <person name="Bessem C."/>
            <person name="Michoud G."/>
            <person name="Gaiarsa S."/>
            <person name="Borin S."/>
            <person name="Daffonchio D."/>
        </authorList>
    </citation>
    <scope>NUCLEOTIDE SEQUENCE [LARGE SCALE GENOMIC DNA]</scope>
    <source>
        <strain evidence="1 2">E3</strain>
    </source>
</reference>
<evidence type="ECO:0000313" key="1">
    <source>
        <dbReference type="EMBL" id="PYY28242.1"/>
    </source>
</evidence>